<keyword evidence="3" id="KW-1185">Reference proteome</keyword>
<evidence type="ECO:0000313" key="2">
    <source>
        <dbReference type="EMBL" id="KAJ6996012.1"/>
    </source>
</evidence>
<dbReference type="Proteomes" id="UP001164929">
    <property type="component" value="Chromosome 5"/>
</dbReference>
<protein>
    <submittedName>
        <fullName evidence="2">Uncharacterized protein</fullName>
    </submittedName>
</protein>
<dbReference type="AlphaFoldDB" id="A0AAD6QST0"/>
<evidence type="ECO:0000313" key="1">
    <source>
        <dbReference type="EMBL" id="KAJ6996004.1"/>
    </source>
</evidence>
<dbReference type="EMBL" id="JAQIZT010000005">
    <property type="protein sequence ID" value="KAJ6996004.1"/>
    <property type="molecule type" value="Genomic_DNA"/>
</dbReference>
<gene>
    <name evidence="1" type="ORF">NC653_012781</name>
    <name evidence="2" type="ORF">NC653_012789</name>
</gene>
<proteinExistence type="predicted"/>
<accession>A0AAD6QST0</accession>
<sequence length="72" mass="8260">MSVFPIRCFGAHMLDIVKYLCFRWLVAPEANSSRPNRESGFVHALRESKQAMDVVLRQVAYAVQVVAFLLLY</sequence>
<organism evidence="2 3">
    <name type="scientific">Populus alba x Populus x berolinensis</name>
    <dbReference type="NCBI Taxonomy" id="444605"/>
    <lineage>
        <taxon>Eukaryota</taxon>
        <taxon>Viridiplantae</taxon>
        <taxon>Streptophyta</taxon>
        <taxon>Embryophyta</taxon>
        <taxon>Tracheophyta</taxon>
        <taxon>Spermatophyta</taxon>
        <taxon>Magnoliopsida</taxon>
        <taxon>eudicotyledons</taxon>
        <taxon>Gunneridae</taxon>
        <taxon>Pentapetalae</taxon>
        <taxon>rosids</taxon>
        <taxon>fabids</taxon>
        <taxon>Malpighiales</taxon>
        <taxon>Salicaceae</taxon>
        <taxon>Saliceae</taxon>
        <taxon>Populus</taxon>
    </lineage>
</organism>
<evidence type="ECO:0000313" key="3">
    <source>
        <dbReference type="Proteomes" id="UP001164929"/>
    </source>
</evidence>
<dbReference type="EMBL" id="JAQIZT010000005">
    <property type="protein sequence ID" value="KAJ6996012.1"/>
    <property type="molecule type" value="Genomic_DNA"/>
</dbReference>
<reference evidence="2" key="1">
    <citation type="journal article" date="2023" name="Mol. Ecol. Resour.">
        <title>Chromosome-level genome assembly of a triploid poplar Populus alba 'Berolinensis'.</title>
        <authorList>
            <person name="Chen S."/>
            <person name="Yu Y."/>
            <person name="Wang X."/>
            <person name="Wang S."/>
            <person name="Zhang T."/>
            <person name="Zhou Y."/>
            <person name="He R."/>
            <person name="Meng N."/>
            <person name="Wang Y."/>
            <person name="Liu W."/>
            <person name="Liu Z."/>
            <person name="Liu J."/>
            <person name="Guo Q."/>
            <person name="Huang H."/>
            <person name="Sederoff R.R."/>
            <person name="Wang G."/>
            <person name="Qu G."/>
            <person name="Chen S."/>
        </authorList>
    </citation>
    <scope>NUCLEOTIDE SEQUENCE</scope>
    <source>
        <strain evidence="2">SC-2020</strain>
    </source>
</reference>
<name>A0AAD6QST0_9ROSI</name>
<comment type="caution">
    <text evidence="2">The sequence shown here is derived from an EMBL/GenBank/DDBJ whole genome shotgun (WGS) entry which is preliminary data.</text>
</comment>